<dbReference type="NCBIfam" id="NF009628">
    <property type="entry name" value="PRK13149.1-2"/>
    <property type="match status" value="1"/>
</dbReference>
<dbReference type="Proteomes" id="UP000199451">
    <property type="component" value="Unassembled WGS sequence"/>
</dbReference>
<dbReference type="EMBL" id="FNHL01000001">
    <property type="protein sequence ID" value="SDM15045.1"/>
    <property type="molecule type" value="Genomic_DNA"/>
</dbReference>
<dbReference type="RefSeq" id="WP_089694747.1">
    <property type="nucleotide sequence ID" value="NZ_FNHL01000001.1"/>
</dbReference>
<accession>A0A1G9QXS1</accession>
<evidence type="ECO:0000313" key="1">
    <source>
        <dbReference type="EMBL" id="SDM15045.1"/>
    </source>
</evidence>
<gene>
    <name evidence="1" type="ORF">SAMN04487949_1050</name>
</gene>
<proteinExistence type="predicted"/>
<dbReference type="GO" id="GO:0001522">
    <property type="term" value="P:pseudouridine synthesis"/>
    <property type="evidence" value="ECO:0007669"/>
    <property type="project" value="InterPro"/>
</dbReference>
<dbReference type="AlphaFoldDB" id="A0A1G9QXS1"/>
<dbReference type="OrthoDB" id="60264at2157"/>
<dbReference type="Gene3D" id="2.40.10.230">
    <property type="entry name" value="Probable tRNA pseudouridine synthase domain"/>
    <property type="match status" value="1"/>
</dbReference>
<evidence type="ECO:0000313" key="2">
    <source>
        <dbReference type="Proteomes" id="UP000199451"/>
    </source>
</evidence>
<dbReference type="SUPFAM" id="SSF50447">
    <property type="entry name" value="Translation proteins"/>
    <property type="match status" value="1"/>
</dbReference>
<dbReference type="InterPro" id="IPR038664">
    <property type="entry name" value="Gar1/Naf1_Cbf5-bd_sf"/>
</dbReference>
<keyword evidence="2" id="KW-1185">Reference proteome</keyword>
<dbReference type="Pfam" id="PF04410">
    <property type="entry name" value="Gar1"/>
    <property type="match status" value="1"/>
</dbReference>
<reference evidence="2" key="1">
    <citation type="submission" date="2016-10" db="EMBL/GenBank/DDBJ databases">
        <authorList>
            <person name="Varghese N."/>
            <person name="Submissions S."/>
        </authorList>
    </citation>
    <scope>NUCLEOTIDE SEQUENCE [LARGE SCALE GENOMIC DNA]</scope>
    <source>
        <strain evidence="2">CGMCC 1.10119</strain>
    </source>
</reference>
<dbReference type="STRING" id="660521.SAMN04487949_1050"/>
<dbReference type="GO" id="GO:0042254">
    <property type="term" value="P:ribosome biogenesis"/>
    <property type="evidence" value="ECO:0007669"/>
    <property type="project" value="InterPro"/>
</dbReference>
<dbReference type="InterPro" id="IPR009000">
    <property type="entry name" value="Transl_B-barrel_sf"/>
</dbReference>
<dbReference type="InterPro" id="IPR007504">
    <property type="entry name" value="H/ACA_rnp_Gar1/Naf1"/>
</dbReference>
<name>A0A1G9QXS1_9EURY</name>
<sequence>MQRVGTVSKTAQNLAIIHCDGEDHPDIGTSVVDESLSRVGRVVDVFGPVSQPYVAVATDSGVLLTDLLGQKLYAR</sequence>
<protein>
    <submittedName>
        <fullName evidence="1">RNA-binding protein</fullName>
    </submittedName>
</protein>
<organism evidence="1 2">
    <name type="scientific">Halogranum gelatinilyticum</name>
    <dbReference type="NCBI Taxonomy" id="660521"/>
    <lineage>
        <taxon>Archaea</taxon>
        <taxon>Methanobacteriati</taxon>
        <taxon>Methanobacteriota</taxon>
        <taxon>Stenosarchaea group</taxon>
        <taxon>Halobacteria</taxon>
        <taxon>Halobacteriales</taxon>
        <taxon>Haloferacaceae</taxon>
    </lineage>
</organism>